<evidence type="ECO:0000313" key="1">
    <source>
        <dbReference type="EMBL" id="MBB6695878.1"/>
    </source>
</evidence>
<keyword evidence="1" id="KW-0378">Hydrolase</keyword>
<accession>A0A841UA64</accession>
<protein>
    <submittedName>
        <fullName evidence="1">Hydrolase/acyltransferase</fullName>
    </submittedName>
</protein>
<keyword evidence="1" id="KW-0012">Acyltransferase</keyword>
<dbReference type="EMBL" id="JACJVR010000145">
    <property type="protein sequence ID" value="MBB6695878.1"/>
    <property type="molecule type" value="Genomic_DNA"/>
</dbReference>
<proteinExistence type="predicted"/>
<dbReference type="AlphaFoldDB" id="A0A841UA64"/>
<keyword evidence="1" id="KW-0808">Transferase</keyword>
<dbReference type="GO" id="GO:0016787">
    <property type="term" value="F:hydrolase activity"/>
    <property type="evidence" value="ECO:0007669"/>
    <property type="project" value="UniProtKB-KW"/>
</dbReference>
<dbReference type="RefSeq" id="WP_185139829.1">
    <property type="nucleotide sequence ID" value="NZ_BORM01000001.1"/>
</dbReference>
<organism evidence="1 2">
    <name type="scientific">Cohnella xylanilytica</name>
    <dbReference type="NCBI Taxonomy" id="557555"/>
    <lineage>
        <taxon>Bacteria</taxon>
        <taxon>Bacillati</taxon>
        <taxon>Bacillota</taxon>
        <taxon>Bacilli</taxon>
        <taxon>Bacillales</taxon>
        <taxon>Paenibacillaceae</taxon>
        <taxon>Cohnella</taxon>
    </lineage>
</organism>
<evidence type="ECO:0000313" key="2">
    <source>
        <dbReference type="Proteomes" id="UP000553776"/>
    </source>
</evidence>
<dbReference type="Proteomes" id="UP000553776">
    <property type="component" value="Unassembled WGS sequence"/>
</dbReference>
<keyword evidence="2" id="KW-1185">Reference proteome</keyword>
<comment type="caution">
    <text evidence="1">The sequence shown here is derived from an EMBL/GenBank/DDBJ whole genome shotgun (WGS) entry which is preliminary data.</text>
</comment>
<sequence length="121" mass="13714">MSNKAYVLMQSRDGSLQFVEMPATHAYQLSALNLRLHKELSKLTADNVPELPKAVAECTGLELLNENDKPVSGLQYIDELERSFSSIRETAYPLVSLLTEIRALQAQLEQWYEEEEENALS</sequence>
<gene>
    <name evidence="1" type="ORF">H7B90_31265</name>
</gene>
<dbReference type="GO" id="GO:0016746">
    <property type="term" value="F:acyltransferase activity"/>
    <property type="evidence" value="ECO:0007669"/>
    <property type="project" value="UniProtKB-KW"/>
</dbReference>
<name>A0A841UA64_9BACL</name>
<reference evidence="1 2" key="1">
    <citation type="submission" date="2020-08" db="EMBL/GenBank/DDBJ databases">
        <title>Cohnella phylogeny.</title>
        <authorList>
            <person name="Dunlap C."/>
        </authorList>
    </citation>
    <scope>NUCLEOTIDE SEQUENCE [LARGE SCALE GENOMIC DNA]</scope>
    <source>
        <strain evidence="1 2">DSM 25239</strain>
    </source>
</reference>